<proteinExistence type="predicted"/>
<comment type="caution">
    <text evidence="3">The sequence shown here is derived from an EMBL/GenBank/DDBJ whole genome shotgun (WGS) entry which is preliminary data.</text>
</comment>
<evidence type="ECO:0000313" key="3">
    <source>
        <dbReference type="EMBL" id="KAF6749575.1"/>
    </source>
</evidence>
<feature type="compositionally biased region" description="Polar residues" evidence="1">
    <location>
        <begin position="7"/>
        <end position="22"/>
    </location>
</feature>
<dbReference type="EMBL" id="JACGCI010000062">
    <property type="protein sequence ID" value="KAF6749575.1"/>
    <property type="molecule type" value="Genomic_DNA"/>
</dbReference>
<evidence type="ECO:0000256" key="1">
    <source>
        <dbReference type="SAM" id="MobiDB-lite"/>
    </source>
</evidence>
<feature type="region of interest" description="Disordered" evidence="1">
    <location>
        <begin position="1"/>
        <end position="23"/>
    </location>
</feature>
<name>A0A8H6HN87_9AGAR</name>
<dbReference type="Pfam" id="PF17921">
    <property type="entry name" value="Integrase_H2C2"/>
    <property type="match status" value="1"/>
</dbReference>
<feature type="domain" description="Integrase zinc-binding" evidence="2">
    <location>
        <begin position="124"/>
        <end position="171"/>
    </location>
</feature>
<dbReference type="Proteomes" id="UP000521943">
    <property type="component" value="Unassembled WGS sequence"/>
</dbReference>
<reference evidence="3 4" key="1">
    <citation type="submission" date="2020-07" db="EMBL/GenBank/DDBJ databases">
        <title>Comparative genomics of pyrophilous fungi reveals a link between fire events and developmental genes.</title>
        <authorList>
            <consortium name="DOE Joint Genome Institute"/>
            <person name="Steindorff A.S."/>
            <person name="Carver A."/>
            <person name="Calhoun S."/>
            <person name="Stillman K."/>
            <person name="Liu H."/>
            <person name="Lipzen A."/>
            <person name="Pangilinan J."/>
            <person name="Labutti K."/>
            <person name="Bruns T.D."/>
            <person name="Grigoriev I.V."/>
        </authorList>
    </citation>
    <scope>NUCLEOTIDE SEQUENCE [LARGE SCALE GENOMIC DNA]</scope>
    <source>
        <strain evidence="3 4">CBS 144469</strain>
    </source>
</reference>
<dbReference type="OrthoDB" id="2499658at2759"/>
<evidence type="ECO:0000259" key="2">
    <source>
        <dbReference type="Pfam" id="PF17921"/>
    </source>
</evidence>
<feature type="non-terminal residue" evidence="3">
    <location>
        <position position="1"/>
    </location>
</feature>
<gene>
    <name evidence="3" type="ORF">DFP72DRAFT_818776</name>
</gene>
<protein>
    <recommendedName>
        <fullName evidence="2">Integrase zinc-binding domain-containing protein</fullName>
    </recommendedName>
</protein>
<accession>A0A8H6HN87</accession>
<dbReference type="Gene3D" id="1.10.340.70">
    <property type="match status" value="1"/>
</dbReference>
<organism evidence="3 4">
    <name type="scientific">Ephemerocybe angulata</name>
    <dbReference type="NCBI Taxonomy" id="980116"/>
    <lineage>
        <taxon>Eukaryota</taxon>
        <taxon>Fungi</taxon>
        <taxon>Dikarya</taxon>
        <taxon>Basidiomycota</taxon>
        <taxon>Agaricomycotina</taxon>
        <taxon>Agaricomycetes</taxon>
        <taxon>Agaricomycetidae</taxon>
        <taxon>Agaricales</taxon>
        <taxon>Agaricineae</taxon>
        <taxon>Psathyrellaceae</taxon>
        <taxon>Ephemerocybe</taxon>
    </lineage>
</organism>
<evidence type="ECO:0000313" key="4">
    <source>
        <dbReference type="Proteomes" id="UP000521943"/>
    </source>
</evidence>
<sequence length="369" mass="41453">MQLDGVLSTSVSTSGPVAQNNERPGFPSYAQYKQIETGYIESLTPRRQGKALISQSMFDRIWDVLHHPESQLETAQFRFWARKMFTINKNYRITLGVSEGQESPAQEVLLHDNLLVAIQEQLYDLLCYCHGSTGHGGRDKTCALIRKHYTWVPKDLVSNFIKACPTCIMKKCGNMDVNSQIPHLMVEADKLTGAARLISPHPATGSTNQLVSDSHPWSTFIGSPGHSLHHSSHLTGRHSGLTATSLMSDEHDLNAMSSTVDDHHSMSTVHSHHASPDLSGNNIPFNYAPMVREVSLYKGLPNGWQYRHDDFESAHAEFMDHKAQWDSPSSESNNFHTHHARIPDLAGFWGPEHFRSMVKEESEEEELDM</sequence>
<keyword evidence="4" id="KW-1185">Reference proteome</keyword>
<dbReference type="AlphaFoldDB" id="A0A8H6HN87"/>
<dbReference type="InterPro" id="IPR041588">
    <property type="entry name" value="Integrase_H2C2"/>
</dbReference>